<keyword evidence="5" id="KW-0732">Signal</keyword>
<dbReference type="PANTHER" id="PTHR35093">
    <property type="entry name" value="OUTER MEMBRANE PROTEIN NMB0088-RELATED"/>
    <property type="match status" value="1"/>
</dbReference>
<feature type="non-terminal residue" evidence="8">
    <location>
        <position position="1"/>
    </location>
</feature>
<keyword evidence="7" id="KW-0998">Cell outer membrane</keyword>
<comment type="subcellular location">
    <subcellularLocation>
        <location evidence="1">Cell outer membrane</location>
        <topology evidence="1">Multi-pass membrane protein</topology>
    </subcellularLocation>
</comment>
<evidence type="ECO:0000313" key="8">
    <source>
        <dbReference type="EMBL" id="OOC09062.1"/>
    </source>
</evidence>
<dbReference type="InterPro" id="IPR005017">
    <property type="entry name" value="OMPP1/FadL/TodX"/>
</dbReference>
<sequence length="427" mass="46199">NGYFAHGYGIKAKGMGGVGMAISQDAYAPGINPAGLAGMETRFDGALTYFRPERSYEVSGMPSGQMGTFGLAPGEVESDSKNFFIPSLGFVQQIDEDRSWGIAFLGNGGMNTNYPGFENSQFCQMPEMNPNTGEPTGNMLPIGSQTGVFCDGAAGVDLEQLAIIPTYAQKFADGRVSVGFSPIISYQRFEAKGIQTYADMGMSDDPDNFSGNGTDDSWGYGAQIGIQAEVAEGVRLGGSYRSKIRNSDFDDYSGLFAEGGSFDIPSTWGMGVAWEVTPMVTLVADYQRINYSDVDAISNDGPGQQDLGQPVFGTSDGRGFGWDDINVYKIGAQFELPNDWQLRVGYNRGDNPIDSDEVTMNLLAPAVMTHHYTAGFTKSFGDQHELSFAAMYAPSNSVSGSNAFDPDQDIEIEMKQYELELGYSYRF</sequence>
<dbReference type="GO" id="GO:0009279">
    <property type="term" value="C:cell outer membrane"/>
    <property type="evidence" value="ECO:0007669"/>
    <property type="project" value="UniProtKB-SubCell"/>
</dbReference>
<dbReference type="Pfam" id="PF03349">
    <property type="entry name" value="Toluene_X"/>
    <property type="match status" value="1"/>
</dbReference>
<comment type="similarity">
    <text evidence="2">Belongs to the OmpP1/FadL family.</text>
</comment>
<dbReference type="PANTHER" id="PTHR35093:SF8">
    <property type="entry name" value="OUTER MEMBRANE PROTEIN NMB0088-RELATED"/>
    <property type="match status" value="1"/>
</dbReference>
<evidence type="ECO:0000256" key="3">
    <source>
        <dbReference type="ARBA" id="ARBA00022452"/>
    </source>
</evidence>
<reference evidence="8 9" key="1">
    <citation type="submission" date="2017-02" db="EMBL/GenBank/DDBJ databases">
        <title>Genomic diversity within the haloalkaliphilic genus Thioalkalivibrio.</title>
        <authorList>
            <person name="Ahn A.-C."/>
            <person name="Meier-Kolthoff J."/>
            <person name="Overmars L."/>
            <person name="Richter M."/>
            <person name="Woyke T."/>
            <person name="Sorokin D.Y."/>
            <person name="Muyzer G."/>
        </authorList>
    </citation>
    <scope>NUCLEOTIDE SEQUENCE [LARGE SCALE GENOMIC DNA]</scope>
    <source>
        <strain evidence="8 9">HL17</strain>
    </source>
</reference>
<accession>A0A1V2ZV89</accession>
<dbReference type="Gene3D" id="2.40.160.60">
    <property type="entry name" value="Outer membrane protein transport protein (OMPP1/FadL/TodX)"/>
    <property type="match status" value="1"/>
</dbReference>
<keyword evidence="9" id="KW-1185">Reference proteome</keyword>
<dbReference type="RefSeq" id="WP_077244884.1">
    <property type="nucleotide sequence ID" value="NZ_MUZR01000066.1"/>
</dbReference>
<dbReference type="OrthoDB" id="19849at2"/>
<keyword evidence="3" id="KW-1134">Transmembrane beta strand</keyword>
<evidence type="ECO:0000256" key="7">
    <source>
        <dbReference type="ARBA" id="ARBA00023237"/>
    </source>
</evidence>
<protein>
    <recommendedName>
        <fullName evidence="10">Long-chain fatty acid transporter</fullName>
    </recommendedName>
</protein>
<name>A0A1V2ZV89_9GAMM</name>
<dbReference type="Proteomes" id="UP000189177">
    <property type="component" value="Unassembled WGS sequence"/>
</dbReference>
<evidence type="ECO:0000256" key="2">
    <source>
        <dbReference type="ARBA" id="ARBA00008163"/>
    </source>
</evidence>
<evidence type="ECO:0000313" key="9">
    <source>
        <dbReference type="Proteomes" id="UP000189177"/>
    </source>
</evidence>
<comment type="caution">
    <text evidence="8">The sequence shown here is derived from an EMBL/GenBank/DDBJ whole genome shotgun (WGS) entry which is preliminary data.</text>
</comment>
<evidence type="ECO:0000256" key="5">
    <source>
        <dbReference type="ARBA" id="ARBA00022729"/>
    </source>
</evidence>
<keyword evidence="6" id="KW-0472">Membrane</keyword>
<keyword evidence="4" id="KW-0812">Transmembrane</keyword>
<gene>
    <name evidence="8" type="ORF">B1A74_13075</name>
</gene>
<organism evidence="8 9">
    <name type="scientific">Thioalkalivibrio halophilus</name>
    <dbReference type="NCBI Taxonomy" id="252474"/>
    <lineage>
        <taxon>Bacteria</taxon>
        <taxon>Pseudomonadati</taxon>
        <taxon>Pseudomonadota</taxon>
        <taxon>Gammaproteobacteria</taxon>
        <taxon>Chromatiales</taxon>
        <taxon>Ectothiorhodospiraceae</taxon>
        <taxon>Thioalkalivibrio</taxon>
    </lineage>
</organism>
<proteinExistence type="inferred from homology"/>
<dbReference type="SUPFAM" id="SSF56935">
    <property type="entry name" value="Porins"/>
    <property type="match status" value="1"/>
</dbReference>
<evidence type="ECO:0000256" key="1">
    <source>
        <dbReference type="ARBA" id="ARBA00004571"/>
    </source>
</evidence>
<evidence type="ECO:0008006" key="10">
    <source>
        <dbReference type="Google" id="ProtNLM"/>
    </source>
</evidence>
<dbReference type="STRING" id="252474.B1A74_13075"/>
<dbReference type="GO" id="GO:0015483">
    <property type="term" value="F:long-chain fatty acid transporting porin activity"/>
    <property type="evidence" value="ECO:0007669"/>
    <property type="project" value="TreeGrafter"/>
</dbReference>
<evidence type="ECO:0000256" key="4">
    <source>
        <dbReference type="ARBA" id="ARBA00022692"/>
    </source>
</evidence>
<dbReference type="AlphaFoldDB" id="A0A1V2ZV89"/>
<evidence type="ECO:0000256" key="6">
    <source>
        <dbReference type="ARBA" id="ARBA00023136"/>
    </source>
</evidence>
<dbReference type="EMBL" id="MUZR01000066">
    <property type="protein sequence ID" value="OOC09062.1"/>
    <property type="molecule type" value="Genomic_DNA"/>
</dbReference>